<dbReference type="AlphaFoldDB" id="A0A857NAX5"/>
<proteinExistence type="predicted"/>
<dbReference type="InterPro" id="IPR029044">
    <property type="entry name" value="Nucleotide-diphossugar_trans"/>
</dbReference>
<feature type="domain" description="Glycosyltransferase 2-like" evidence="1">
    <location>
        <begin position="18"/>
        <end position="140"/>
    </location>
</feature>
<keyword evidence="3" id="KW-1185">Reference proteome</keyword>
<sequence>MNKPKALPKSKIIVHCLVKNEERFIWYALQSTLPYVDHIMVCDTGSTDKTLDIIRSIKSSKISLKTFKSVSATTHTKLRQQMLQATPKGKYDWLMILDGDEVWPEKSIKKVLKYLSSHQDVGALVVKTTNVVGDIYHALPESAGQYVIAGRKGNFNIRFINLKLPGLTINHPHGRQTYTTKGIPLQQLSPSQLHFLDVAYIHTTHLVRSSLDQKTLKRSFKFKYELGNQLDPKDLPQVFFQDHPSLVPDVTTPMTYTFFLKALILTPIKRLRRALITPPSGY</sequence>
<dbReference type="Pfam" id="PF00535">
    <property type="entry name" value="Glycos_transf_2"/>
    <property type="match status" value="1"/>
</dbReference>
<name>A0A857NAX5_9BACT</name>
<evidence type="ECO:0000259" key="1">
    <source>
        <dbReference type="Pfam" id="PF00535"/>
    </source>
</evidence>
<protein>
    <submittedName>
        <fullName evidence="2">Glycosyl transferase family 2</fullName>
    </submittedName>
</protein>
<gene>
    <name evidence="2" type="ORF">MICH65_0529</name>
</gene>
<dbReference type="PANTHER" id="PTHR43630">
    <property type="entry name" value="POLY-BETA-1,6-N-ACETYL-D-GLUCOSAMINE SYNTHASE"/>
    <property type="match status" value="1"/>
</dbReference>
<reference evidence="3" key="1">
    <citation type="journal article" date="2020" name="Microorganisms">
        <title>Complete Genome of a Member of a New Bacterial Lineage in the Microgenomates Group Reveals an Unusual Nucleotide Composition Disparity Between Two Strands of DNA and Limited Metabolic Potential.</title>
        <authorList>
            <person name="Kadnikov V.V."/>
            <person name="Mardanov A.V."/>
            <person name="Beletsky A.V."/>
            <person name="Karnachuk O.V."/>
            <person name="Ravin N.V."/>
        </authorList>
    </citation>
    <scope>NUCLEOTIDE SEQUENCE [LARGE SCALE GENOMIC DNA]</scope>
</reference>
<dbReference type="RefSeq" id="WP_161931889.1">
    <property type="nucleotide sequence ID" value="NZ_CP047901.1"/>
</dbReference>
<keyword evidence="2" id="KW-0808">Transferase</keyword>
<dbReference type="PANTHER" id="PTHR43630:SF2">
    <property type="entry name" value="GLYCOSYLTRANSFERASE"/>
    <property type="match status" value="1"/>
</dbReference>
<dbReference type="InterPro" id="IPR001173">
    <property type="entry name" value="Glyco_trans_2-like"/>
</dbReference>
<dbReference type="SUPFAM" id="SSF53448">
    <property type="entry name" value="Nucleotide-diphospho-sugar transferases"/>
    <property type="match status" value="1"/>
</dbReference>
<dbReference type="KEGG" id="caqa:MICH65_0529"/>
<dbReference type="Gene3D" id="3.90.550.10">
    <property type="entry name" value="Spore Coat Polysaccharide Biosynthesis Protein SpsA, Chain A"/>
    <property type="match status" value="1"/>
</dbReference>
<evidence type="ECO:0000313" key="3">
    <source>
        <dbReference type="Proteomes" id="UP000463983"/>
    </source>
</evidence>
<evidence type="ECO:0000313" key="2">
    <source>
        <dbReference type="EMBL" id="QHO63510.1"/>
    </source>
</evidence>
<dbReference type="GO" id="GO:0016740">
    <property type="term" value="F:transferase activity"/>
    <property type="evidence" value="ECO:0007669"/>
    <property type="project" value="UniProtKB-KW"/>
</dbReference>
<accession>A0A857NAX5</accession>
<organism evidence="2 3">
    <name type="scientific">Candidatus Chazhemtobacterium aquaticus</name>
    <dbReference type="NCBI Taxonomy" id="2715735"/>
    <lineage>
        <taxon>Bacteria</taxon>
        <taxon>Candidatus Chazhemtobacteraceae</taxon>
        <taxon>Candidatus Chazhemtobacterium</taxon>
    </lineage>
</organism>
<dbReference type="EMBL" id="CP047901">
    <property type="protein sequence ID" value="QHO63510.1"/>
    <property type="molecule type" value="Genomic_DNA"/>
</dbReference>
<dbReference type="Proteomes" id="UP000463983">
    <property type="component" value="Chromosome"/>
</dbReference>